<evidence type="ECO:0000256" key="9">
    <source>
        <dbReference type="ARBA" id="ARBA00023002"/>
    </source>
</evidence>
<dbReference type="GO" id="GO:0020037">
    <property type="term" value="F:heme binding"/>
    <property type="evidence" value="ECO:0007669"/>
    <property type="project" value="InterPro"/>
</dbReference>
<evidence type="ECO:0000256" key="11">
    <source>
        <dbReference type="ARBA" id="ARBA00023033"/>
    </source>
</evidence>
<dbReference type="InterPro" id="IPR017972">
    <property type="entry name" value="Cyt_P450_CS"/>
</dbReference>
<keyword evidence="12" id="KW-0472">Membrane</keyword>
<dbReference type="GO" id="GO:0004497">
    <property type="term" value="F:monooxygenase activity"/>
    <property type="evidence" value="ECO:0007669"/>
    <property type="project" value="UniProtKB-KW"/>
</dbReference>
<dbReference type="PRINTS" id="PR00385">
    <property type="entry name" value="P450"/>
</dbReference>
<keyword evidence="7 13" id="KW-0479">Metal-binding</keyword>
<sequence>MVCISHRRGRHLERYHGRIFLAMVLYPGVQKRAQTELDAVVGADRLPDPSDGSQSLLYVSALVKELFRWHLATPIGAPHRAVADDEYNGFLIAAGATVFVNMWALLHDPEVYPQPDDFIPERFLDAEGKLDVQGRDPTHVMFGFGRRLCPGRYFAESTLFTLCAAVLSAFEVGSPVGDSDGEFPVEVKREATDGGMVSHPKVHKYSLKPRSAQAARLAETA</sequence>
<dbReference type="PRINTS" id="PR00463">
    <property type="entry name" value="EP450I"/>
</dbReference>
<dbReference type="InterPro" id="IPR036396">
    <property type="entry name" value="Cyt_P450_sf"/>
</dbReference>
<dbReference type="SUPFAM" id="SSF48264">
    <property type="entry name" value="Cytochrome P450"/>
    <property type="match status" value="1"/>
</dbReference>
<dbReference type="GO" id="GO:0016705">
    <property type="term" value="F:oxidoreductase activity, acting on paired donors, with incorporation or reduction of molecular oxygen"/>
    <property type="evidence" value="ECO:0007669"/>
    <property type="project" value="InterPro"/>
</dbReference>
<comment type="similarity">
    <text evidence="4 14">Belongs to the cytochrome P450 family.</text>
</comment>
<evidence type="ECO:0000256" key="1">
    <source>
        <dbReference type="ARBA" id="ARBA00001971"/>
    </source>
</evidence>
<keyword evidence="8" id="KW-1133">Transmembrane helix</keyword>
<evidence type="ECO:0000256" key="2">
    <source>
        <dbReference type="ARBA" id="ARBA00004167"/>
    </source>
</evidence>
<keyword evidence="11 14" id="KW-0503">Monooxygenase</keyword>
<keyword evidence="6" id="KW-0812">Transmembrane</keyword>
<evidence type="ECO:0000256" key="8">
    <source>
        <dbReference type="ARBA" id="ARBA00022989"/>
    </source>
</evidence>
<evidence type="ECO:0000313" key="15">
    <source>
        <dbReference type="EMBL" id="VWO99284.1"/>
    </source>
</evidence>
<dbReference type="EMBL" id="LR727526">
    <property type="protein sequence ID" value="VWO99284.1"/>
    <property type="molecule type" value="Genomic_DNA"/>
</dbReference>
<name>A0A5K1K1L0_9APHY</name>
<evidence type="ECO:0000256" key="14">
    <source>
        <dbReference type="RuleBase" id="RU000461"/>
    </source>
</evidence>
<dbReference type="Gene3D" id="1.10.630.10">
    <property type="entry name" value="Cytochrome P450"/>
    <property type="match status" value="1"/>
</dbReference>
<organism evidence="15">
    <name type="scientific">Ganoderma boninense</name>
    <dbReference type="NCBI Taxonomy" id="34458"/>
    <lineage>
        <taxon>Eukaryota</taxon>
        <taxon>Fungi</taxon>
        <taxon>Dikarya</taxon>
        <taxon>Basidiomycota</taxon>
        <taxon>Agaricomycotina</taxon>
        <taxon>Agaricomycetes</taxon>
        <taxon>Polyporales</taxon>
        <taxon>Polyporaceae</taxon>
        <taxon>Ganoderma</taxon>
    </lineage>
</organism>
<evidence type="ECO:0000256" key="6">
    <source>
        <dbReference type="ARBA" id="ARBA00022692"/>
    </source>
</evidence>
<dbReference type="PANTHER" id="PTHR46300:SF7">
    <property type="entry name" value="P450, PUTATIVE (EUROFUNG)-RELATED"/>
    <property type="match status" value="1"/>
</dbReference>
<comment type="cofactor">
    <cofactor evidence="1 13">
        <name>heme</name>
        <dbReference type="ChEBI" id="CHEBI:30413"/>
    </cofactor>
</comment>
<dbReference type="GO" id="GO:0016020">
    <property type="term" value="C:membrane"/>
    <property type="evidence" value="ECO:0007669"/>
    <property type="project" value="UniProtKB-SubCell"/>
</dbReference>
<dbReference type="AlphaFoldDB" id="A0A5K1K1L0"/>
<comment type="pathway">
    <text evidence="3">Secondary metabolite biosynthesis.</text>
</comment>
<evidence type="ECO:0000256" key="12">
    <source>
        <dbReference type="ARBA" id="ARBA00023136"/>
    </source>
</evidence>
<dbReference type="PROSITE" id="PS00086">
    <property type="entry name" value="CYTOCHROME_P450"/>
    <property type="match status" value="1"/>
</dbReference>
<reference evidence="15" key="1">
    <citation type="submission" date="2019-10" db="EMBL/GenBank/DDBJ databases">
        <authorList>
            <person name="Nor Muhammad N."/>
        </authorList>
    </citation>
    <scope>NUCLEOTIDE SEQUENCE</scope>
</reference>
<dbReference type="InterPro" id="IPR002401">
    <property type="entry name" value="Cyt_P450_E_grp-I"/>
</dbReference>
<dbReference type="Pfam" id="PF00067">
    <property type="entry name" value="p450"/>
    <property type="match status" value="1"/>
</dbReference>
<dbReference type="InterPro" id="IPR050364">
    <property type="entry name" value="Cytochrome_P450_fung"/>
</dbReference>
<gene>
    <name evidence="15" type="primary">I1RX64</name>
</gene>
<feature type="binding site" description="axial binding residue" evidence="13">
    <location>
        <position position="149"/>
    </location>
    <ligand>
        <name>heme</name>
        <dbReference type="ChEBI" id="CHEBI:30413"/>
    </ligand>
    <ligandPart>
        <name>Fe</name>
        <dbReference type="ChEBI" id="CHEBI:18248"/>
    </ligandPart>
</feature>
<evidence type="ECO:0008006" key="16">
    <source>
        <dbReference type="Google" id="ProtNLM"/>
    </source>
</evidence>
<evidence type="ECO:0000256" key="4">
    <source>
        <dbReference type="ARBA" id="ARBA00010617"/>
    </source>
</evidence>
<evidence type="ECO:0000256" key="3">
    <source>
        <dbReference type="ARBA" id="ARBA00005179"/>
    </source>
</evidence>
<dbReference type="PANTHER" id="PTHR46300">
    <property type="entry name" value="P450, PUTATIVE (EUROFUNG)-RELATED-RELATED"/>
    <property type="match status" value="1"/>
</dbReference>
<evidence type="ECO:0000256" key="7">
    <source>
        <dbReference type="ARBA" id="ARBA00022723"/>
    </source>
</evidence>
<comment type="subcellular location">
    <subcellularLocation>
        <location evidence="2">Membrane</location>
        <topology evidence="2">Single-pass membrane protein</topology>
    </subcellularLocation>
</comment>
<accession>A0A5K1K1L0</accession>
<evidence type="ECO:0000256" key="10">
    <source>
        <dbReference type="ARBA" id="ARBA00023004"/>
    </source>
</evidence>
<protein>
    <recommendedName>
        <fullName evidence="16">Cytochrome P450</fullName>
    </recommendedName>
</protein>
<keyword evidence="5 13" id="KW-0349">Heme</keyword>
<evidence type="ECO:0000256" key="5">
    <source>
        <dbReference type="ARBA" id="ARBA00022617"/>
    </source>
</evidence>
<keyword evidence="9 14" id="KW-0560">Oxidoreductase</keyword>
<proteinExistence type="inferred from homology"/>
<dbReference type="GO" id="GO:0005506">
    <property type="term" value="F:iron ion binding"/>
    <property type="evidence" value="ECO:0007669"/>
    <property type="project" value="InterPro"/>
</dbReference>
<evidence type="ECO:0000256" key="13">
    <source>
        <dbReference type="PIRSR" id="PIRSR602401-1"/>
    </source>
</evidence>
<dbReference type="InterPro" id="IPR001128">
    <property type="entry name" value="Cyt_P450"/>
</dbReference>
<keyword evidence="10 13" id="KW-0408">Iron</keyword>